<dbReference type="AlphaFoldDB" id="A0A5E4MKR5"/>
<dbReference type="Proteomes" id="UP000325440">
    <property type="component" value="Unassembled WGS sequence"/>
</dbReference>
<evidence type="ECO:0000313" key="2">
    <source>
        <dbReference type="Proteomes" id="UP000325440"/>
    </source>
</evidence>
<accession>A0A5E4MKR5</accession>
<sequence>MKGGFWIILTEISRAYRNRKWNNRVGWTWTDTKVNRGKERWDISTTVNKISKELYVCGLLFCQTELTDLAHGELKNDRVRGGEYLVYNWCRTALDSFYGSRV</sequence>
<organism evidence="1 2">
    <name type="scientific">Cinara cedri</name>
    <dbReference type="NCBI Taxonomy" id="506608"/>
    <lineage>
        <taxon>Eukaryota</taxon>
        <taxon>Metazoa</taxon>
        <taxon>Ecdysozoa</taxon>
        <taxon>Arthropoda</taxon>
        <taxon>Hexapoda</taxon>
        <taxon>Insecta</taxon>
        <taxon>Pterygota</taxon>
        <taxon>Neoptera</taxon>
        <taxon>Paraneoptera</taxon>
        <taxon>Hemiptera</taxon>
        <taxon>Sternorrhyncha</taxon>
        <taxon>Aphidomorpha</taxon>
        <taxon>Aphidoidea</taxon>
        <taxon>Aphididae</taxon>
        <taxon>Lachninae</taxon>
        <taxon>Cinara</taxon>
    </lineage>
</organism>
<dbReference type="EMBL" id="CABPRJ010000516">
    <property type="protein sequence ID" value="VVC30436.1"/>
    <property type="molecule type" value="Genomic_DNA"/>
</dbReference>
<protein>
    <submittedName>
        <fullName evidence="1">Uncharacterized protein</fullName>
    </submittedName>
</protein>
<keyword evidence="2" id="KW-1185">Reference proteome</keyword>
<gene>
    <name evidence="1" type="ORF">CINCED_3A004456</name>
</gene>
<proteinExistence type="predicted"/>
<reference evidence="1 2" key="1">
    <citation type="submission" date="2019-08" db="EMBL/GenBank/DDBJ databases">
        <authorList>
            <person name="Alioto T."/>
            <person name="Alioto T."/>
            <person name="Gomez Garrido J."/>
        </authorList>
    </citation>
    <scope>NUCLEOTIDE SEQUENCE [LARGE SCALE GENOMIC DNA]</scope>
</reference>
<evidence type="ECO:0000313" key="1">
    <source>
        <dbReference type="EMBL" id="VVC30436.1"/>
    </source>
</evidence>
<name>A0A5E4MKR5_9HEMI</name>